<evidence type="ECO:0000256" key="1">
    <source>
        <dbReference type="ARBA" id="ARBA00001947"/>
    </source>
</evidence>
<organism evidence="12 13">
    <name type="scientific">Bifiguratus adelaidae</name>
    <dbReference type="NCBI Taxonomy" id="1938954"/>
    <lineage>
        <taxon>Eukaryota</taxon>
        <taxon>Fungi</taxon>
        <taxon>Fungi incertae sedis</taxon>
        <taxon>Mucoromycota</taxon>
        <taxon>Mucoromycotina</taxon>
        <taxon>Endogonomycetes</taxon>
        <taxon>Endogonales</taxon>
        <taxon>Endogonales incertae sedis</taxon>
        <taxon>Bifiguratus</taxon>
    </lineage>
</organism>
<evidence type="ECO:0000313" key="13">
    <source>
        <dbReference type="Proteomes" id="UP000242875"/>
    </source>
</evidence>
<dbReference type="SUPFAM" id="SSF55486">
    <property type="entry name" value="Metalloproteases ('zincins'), catalytic domain"/>
    <property type="match status" value="1"/>
</dbReference>
<dbReference type="OrthoDB" id="6475849at2759"/>
<evidence type="ECO:0000256" key="3">
    <source>
        <dbReference type="ARBA" id="ARBA00022670"/>
    </source>
</evidence>
<evidence type="ECO:0000313" key="12">
    <source>
        <dbReference type="EMBL" id="OZJ04605.1"/>
    </source>
</evidence>
<dbReference type="PANTHER" id="PTHR11733:SF167">
    <property type="entry name" value="FI17812P1-RELATED"/>
    <property type="match status" value="1"/>
</dbReference>
<keyword evidence="9" id="KW-0472">Membrane</keyword>
<comment type="caution">
    <text evidence="12">The sequence shown here is derived from an EMBL/GenBank/DDBJ whole genome shotgun (WGS) entry which is preliminary data.</text>
</comment>
<evidence type="ECO:0000256" key="5">
    <source>
        <dbReference type="ARBA" id="ARBA00022801"/>
    </source>
</evidence>
<dbReference type="CDD" id="cd08662">
    <property type="entry name" value="M13"/>
    <property type="match status" value="1"/>
</dbReference>
<dbReference type="PANTHER" id="PTHR11733">
    <property type="entry name" value="ZINC METALLOPROTEASE FAMILY M13 NEPRILYSIN-RELATED"/>
    <property type="match status" value="1"/>
</dbReference>
<evidence type="ECO:0008006" key="14">
    <source>
        <dbReference type="Google" id="ProtNLM"/>
    </source>
</evidence>
<evidence type="ECO:0000256" key="4">
    <source>
        <dbReference type="ARBA" id="ARBA00022723"/>
    </source>
</evidence>
<dbReference type="InterPro" id="IPR024079">
    <property type="entry name" value="MetalloPept_cat_dom_sf"/>
</dbReference>
<dbReference type="Pfam" id="PF05649">
    <property type="entry name" value="Peptidase_M13_N"/>
    <property type="match status" value="1"/>
</dbReference>
<dbReference type="GO" id="GO:0046872">
    <property type="term" value="F:metal ion binding"/>
    <property type="evidence" value="ECO:0007669"/>
    <property type="project" value="UniProtKB-KW"/>
</dbReference>
<reference evidence="12 13" key="1">
    <citation type="journal article" date="2017" name="Mycologia">
        <title>Bifiguratus adelaidae, gen. et sp. nov., a new member of Mucoromycotina in endophytic and soil-dwelling habitats.</title>
        <authorList>
            <person name="Torres-Cruz T.J."/>
            <person name="Billingsley Tobias T.L."/>
            <person name="Almatruk M."/>
            <person name="Hesse C."/>
            <person name="Kuske C.R."/>
            <person name="Desiro A."/>
            <person name="Benucci G.M."/>
            <person name="Bonito G."/>
            <person name="Stajich J.E."/>
            <person name="Dunlap C."/>
            <person name="Arnold A.E."/>
            <person name="Porras-Alfaro A."/>
        </authorList>
    </citation>
    <scope>NUCLEOTIDE SEQUENCE [LARGE SCALE GENOMIC DNA]</scope>
    <source>
        <strain evidence="12 13">AZ0501</strain>
    </source>
</reference>
<evidence type="ECO:0000256" key="8">
    <source>
        <dbReference type="SAM" id="MobiDB-lite"/>
    </source>
</evidence>
<dbReference type="AlphaFoldDB" id="A0A261Y1W9"/>
<keyword evidence="7" id="KW-0482">Metalloprotease</keyword>
<gene>
    <name evidence="12" type="ORF">BZG36_02056</name>
</gene>
<accession>A0A261Y1W9</accession>
<keyword evidence="3" id="KW-0645">Protease</keyword>
<evidence type="ECO:0000259" key="10">
    <source>
        <dbReference type="Pfam" id="PF01431"/>
    </source>
</evidence>
<dbReference type="InterPro" id="IPR042089">
    <property type="entry name" value="Peptidase_M13_dom_2"/>
</dbReference>
<dbReference type="PRINTS" id="PR00786">
    <property type="entry name" value="NEPRILYSIN"/>
</dbReference>
<evidence type="ECO:0000256" key="2">
    <source>
        <dbReference type="ARBA" id="ARBA00007357"/>
    </source>
</evidence>
<comment type="cofactor">
    <cofactor evidence="1">
        <name>Zn(2+)</name>
        <dbReference type="ChEBI" id="CHEBI:29105"/>
    </cofactor>
</comment>
<dbReference type="EMBL" id="MVBO01000034">
    <property type="protein sequence ID" value="OZJ04605.1"/>
    <property type="molecule type" value="Genomic_DNA"/>
</dbReference>
<evidence type="ECO:0000259" key="11">
    <source>
        <dbReference type="Pfam" id="PF05649"/>
    </source>
</evidence>
<keyword evidence="9" id="KW-0812">Transmembrane</keyword>
<keyword evidence="6" id="KW-0862">Zinc</keyword>
<proteinExistence type="inferred from homology"/>
<dbReference type="GO" id="GO:0004222">
    <property type="term" value="F:metalloendopeptidase activity"/>
    <property type="evidence" value="ECO:0007669"/>
    <property type="project" value="InterPro"/>
</dbReference>
<dbReference type="Gene3D" id="3.40.390.10">
    <property type="entry name" value="Collagenase (Catalytic Domain)"/>
    <property type="match status" value="1"/>
</dbReference>
<keyword evidence="13" id="KW-1185">Reference proteome</keyword>
<evidence type="ECO:0000256" key="6">
    <source>
        <dbReference type="ARBA" id="ARBA00022833"/>
    </source>
</evidence>
<dbReference type="GO" id="GO:0005886">
    <property type="term" value="C:plasma membrane"/>
    <property type="evidence" value="ECO:0007669"/>
    <property type="project" value="TreeGrafter"/>
</dbReference>
<name>A0A261Y1W9_9FUNG</name>
<feature type="domain" description="Peptidase M13 C-terminal" evidence="10">
    <location>
        <begin position="587"/>
        <end position="805"/>
    </location>
</feature>
<dbReference type="Pfam" id="PF01431">
    <property type="entry name" value="Peptidase_M13"/>
    <property type="match status" value="1"/>
</dbReference>
<evidence type="ECO:0000256" key="9">
    <source>
        <dbReference type="SAM" id="Phobius"/>
    </source>
</evidence>
<protein>
    <recommendedName>
        <fullName evidence="14">Endothelin-converting enzyme 1</fullName>
    </recommendedName>
</protein>
<evidence type="ECO:0000256" key="7">
    <source>
        <dbReference type="ARBA" id="ARBA00023049"/>
    </source>
</evidence>
<dbReference type="GO" id="GO:0016485">
    <property type="term" value="P:protein processing"/>
    <property type="evidence" value="ECO:0007669"/>
    <property type="project" value="TreeGrafter"/>
</dbReference>
<dbReference type="Proteomes" id="UP000242875">
    <property type="component" value="Unassembled WGS sequence"/>
</dbReference>
<dbReference type="Gene3D" id="1.10.1380.10">
    <property type="entry name" value="Neutral endopeptidase , domain2"/>
    <property type="match status" value="1"/>
</dbReference>
<keyword evidence="4" id="KW-0479">Metal-binding</keyword>
<feature type="transmembrane region" description="Helical" evidence="9">
    <location>
        <begin position="51"/>
        <end position="72"/>
    </location>
</feature>
<feature type="domain" description="Peptidase M13 N-terminal" evidence="11">
    <location>
        <begin position="124"/>
        <end position="524"/>
    </location>
</feature>
<keyword evidence="5" id="KW-0378">Hydrolase</keyword>
<sequence>MASADDSRQPLLSQPDEEEDISNTLPQQRFPREDEDRGTNFLSKFSVLEKLLFLAAVVLFILTCVFGGLYAAQRGKHVGQPGHGGGAPGKNGTVPGVGEAVCMTPQCVKTAAKILTDMDMDVNPCDDFYGYTCGDWERNHMIPNDKPGVGSFDSIFDDNLKVLKEIMESDFKSIDAEALPSKDKIIDEQNFRKLKDYYVACLNETAIDAAGAEPVKPVLERIHDLFPGDLWVKPSFSVKEFSRGIAYLQSIGVAPFFDLWVTADDKNPDVNALYLGQSGLGLPSKEYYEEPDYVEVYTSVVEEMLQLVLGESDGSFAATAVAKRIVDFETTLARFSNTTEELYDPEKTYNPHSITQLTELAPSVDWSYVIDSLTPKNVRKPNRVIVQWPPYMAKLSDLVSQTEVNTLKYYMMWQVLHQTGDSLGEVYRKPLLRLKAKVSGVDPKVTSPRWQVCVKDVDRAIGQLAGRYYVLAKFPGESKDRAFDFISSIKEAFVSRLPSLEWMDEETRKVANQKVETLIQKVGYSEGSPDVQSPISLAEYYQSLAVTPDEYFKNSLSAKSFEVRKQWEEVGAKVNKAEWHMTPQTVNAYYNPPVNEIVFPAGIMQSPFFDLNDPEYLNYGGIGVVVGHELTHGFDNTGRQYDPYGKLTQWWTDETVAKFESLAQCFIDEYSNFTISNPSGGVEHVNGKLTLGENLADNGGLREAYTAWKKRFDSDSEREPSNRRYNNAILPGLEHLSRDQLYYINFGRVWCSRIRPENALARIRTDPHSPPRWRVNGAVVNSEHFAKVFNCPADSKMNPPKKCELW</sequence>
<dbReference type="PROSITE" id="PS51885">
    <property type="entry name" value="NEPRILYSIN"/>
    <property type="match status" value="1"/>
</dbReference>
<dbReference type="InterPro" id="IPR018497">
    <property type="entry name" value="Peptidase_M13_C"/>
</dbReference>
<dbReference type="InterPro" id="IPR008753">
    <property type="entry name" value="Peptidase_M13_N"/>
</dbReference>
<feature type="region of interest" description="Disordered" evidence="8">
    <location>
        <begin position="1"/>
        <end position="36"/>
    </location>
</feature>
<comment type="similarity">
    <text evidence="2">Belongs to the peptidase M13 family.</text>
</comment>
<keyword evidence="9" id="KW-1133">Transmembrane helix</keyword>
<dbReference type="InterPro" id="IPR000718">
    <property type="entry name" value="Peptidase_M13"/>
</dbReference>